<gene>
    <name evidence="1" type="ORF">BaRGS_00013059</name>
</gene>
<name>A0ABD0L8Y2_9CAEN</name>
<organism evidence="1 2">
    <name type="scientific">Batillaria attramentaria</name>
    <dbReference type="NCBI Taxonomy" id="370345"/>
    <lineage>
        <taxon>Eukaryota</taxon>
        <taxon>Metazoa</taxon>
        <taxon>Spiralia</taxon>
        <taxon>Lophotrochozoa</taxon>
        <taxon>Mollusca</taxon>
        <taxon>Gastropoda</taxon>
        <taxon>Caenogastropoda</taxon>
        <taxon>Sorbeoconcha</taxon>
        <taxon>Cerithioidea</taxon>
        <taxon>Batillariidae</taxon>
        <taxon>Batillaria</taxon>
    </lineage>
</organism>
<evidence type="ECO:0000313" key="2">
    <source>
        <dbReference type="Proteomes" id="UP001519460"/>
    </source>
</evidence>
<accession>A0ABD0L8Y2</accession>
<dbReference type="AlphaFoldDB" id="A0ABD0L8Y2"/>
<evidence type="ECO:0000313" key="1">
    <source>
        <dbReference type="EMBL" id="KAK7495612.1"/>
    </source>
</evidence>
<evidence type="ECO:0008006" key="3">
    <source>
        <dbReference type="Google" id="ProtNLM"/>
    </source>
</evidence>
<proteinExistence type="predicted"/>
<reference evidence="1 2" key="1">
    <citation type="journal article" date="2023" name="Sci. Data">
        <title>Genome assembly of the Korean intertidal mud-creeper Batillaria attramentaria.</title>
        <authorList>
            <person name="Patra A.K."/>
            <person name="Ho P.T."/>
            <person name="Jun S."/>
            <person name="Lee S.J."/>
            <person name="Kim Y."/>
            <person name="Won Y.J."/>
        </authorList>
    </citation>
    <scope>NUCLEOTIDE SEQUENCE [LARGE SCALE GENOMIC DNA]</scope>
    <source>
        <strain evidence="1">Wonlab-2016</strain>
    </source>
</reference>
<sequence length="133" mass="14800">MVSVSCNIEHQLVTSGQCVCLNGDGVNARDKPGMNNTRVVATFNTSKCFILNGHNVTCGNYRWFERMWIAGYFLVQATGCGESRSWCHSCQSRHYLGQAVTLGKDARADNYIRTCSNMGGWGSEEDQQVICQF</sequence>
<dbReference type="EMBL" id="JACVVK020000073">
    <property type="protein sequence ID" value="KAK7495612.1"/>
    <property type="molecule type" value="Genomic_DNA"/>
</dbReference>
<protein>
    <recommendedName>
        <fullName evidence="3">Cyanovirin-N domain-containing protein</fullName>
    </recommendedName>
</protein>
<comment type="caution">
    <text evidence="1">The sequence shown here is derived from an EMBL/GenBank/DDBJ whole genome shotgun (WGS) entry which is preliminary data.</text>
</comment>
<dbReference type="Proteomes" id="UP001519460">
    <property type="component" value="Unassembled WGS sequence"/>
</dbReference>
<keyword evidence="2" id="KW-1185">Reference proteome</keyword>